<dbReference type="GO" id="GO:0031167">
    <property type="term" value="P:rRNA methylation"/>
    <property type="evidence" value="ECO:0000318"/>
    <property type="project" value="GO_Central"/>
</dbReference>
<evidence type="ECO:0000256" key="2">
    <source>
        <dbReference type="ARBA" id="ARBA00010632"/>
    </source>
</evidence>
<dbReference type="InterPro" id="IPR000692">
    <property type="entry name" value="Fibrillarin"/>
</dbReference>
<sequence length="245" mass="26803">MRGGIKVLIEPHRHEGVFVAKGKEDALVTKNLVPGEAVYGEKRISVQNEDGTKEEYRVWNPFRSKLAAAVLSGVDNIWIAPGSRVLYLGAASGTTVSHVSDIVGPTGMVYAVEFSPRSGRDLLNMAKKRPNVIPIIEDARHPWKYRMLVGMVDVIFSDVAQPDQARIIGLNASFFLKSGGHFVISIKANCIDSTVPAEAVFASEVKTLQSQEFKPAEQVTLEPFERDHACVVGGYRMPKKQKAGA</sequence>
<proteinExistence type="inferred from homology"/>
<evidence type="ECO:0000256" key="1">
    <source>
        <dbReference type="ARBA" id="ARBA00004604"/>
    </source>
</evidence>
<dbReference type="SMART" id="SM01206">
    <property type="entry name" value="Fibrillarin"/>
    <property type="match status" value="1"/>
</dbReference>
<comment type="catalytic activity">
    <reaction evidence="12">
        <text>L-glutaminyl-[histone H2A] + S-adenosyl-L-methionine = N(5)-methyl-L-glutaminyl-[histone H2A] + S-adenosyl-L-homocysteine + H(+)</text>
        <dbReference type="Rhea" id="RHEA:50904"/>
        <dbReference type="Rhea" id="RHEA-COMP:12837"/>
        <dbReference type="Rhea" id="RHEA-COMP:12839"/>
        <dbReference type="ChEBI" id="CHEBI:15378"/>
        <dbReference type="ChEBI" id="CHEBI:30011"/>
        <dbReference type="ChEBI" id="CHEBI:57856"/>
        <dbReference type="ChEBI" id="CHEBI:59789"/>
        <dbReference type="ChEBI" id="CHEBI:61891"/>
    </reaction>
</comment>
<evidence type="ECO:0000256" key="13">
    <source>
        <dbReference type="ARBA" id="ARBA00050519"/>
    </source>
</evidence>
<organism evidence="14 15">
    <name type="scientific">Amborella trichopoda</name>
    <dbReference type="NCBI Taxonomy" id="13333"/>
    <lineage>
        <taxon>Eukaryota</taxon>
        <taxon>Viridiplantae</taxon>
        <taxon>Streptophyta</taxon>
        <taxon>Embryophyta</taxon>
        <taxon>Tracheophyta</taxon>
        <taxon>Spermatophyta</taxon>
        <taxon>Magnoliopsida</taxon>
        <taxon>Amborellales</taxon>
        <taxon>Amborellaceae</taxon>
        <taxon>Amborella</taxon>
    </lineage>
</organism>
<dbReference type="Gramene" id="ERM99715">
    <property type="protein sequence ID" value="ERM99715"/>
    <property type="gene ID" value="AMTR_s00099p00093470"/>
</dbReference>
<dbReference type="PIRSF" id="PIRSF006540">
    <property type="entry name" value="Nop17p"/>
    <property type="match status" value="1"/>
</dbReference>
<keyword evidence="7" id="KW-0949">S-adenosyl-L-methionine</keyword>
<dbReference type="Pfam" id="PF01269">
    <property type="entry name" value="Fibrillarin"/>
    <property type="match status" value="1"/>
</dbReference>
<keyword evidence="8" id="KW-0694">RNA-binding</keyword>
<gene>
    <name evidence="14" type="ORF">AMTR_s00099p00093470</name>
</gene>
<evidence type="ECO:0000313" key="15">
    <source>
        <dbReference type="Proteomes" id="UP000017836"/>
    </source>
</evidence>
<name>W1NWS2_AMBTC</name>
<evidence type="ECO:0000256" key="6">
    <source>
        <dbReference type="ARBA" id="ARBA00022679"/>
    </source>
</evidence>
<comment type="catalytic activity">
    <reaction evidence="13">
        <text>a ribonucleotide in rRNA + S-adenosyl-L-methionine = a 2'-O-methylribonucleotide in rRNA + S-adenosyl-L-homocysteine + H(+)</text>
        <dbReference type="Rhea" id="RHEA:48628"/>
        <dbReference type="Rhea" id="RHEA-COMP:12164"/>
        <dbReference type="Rhea" id="RHEA-COMP:12165"/>
        <dbReference type="ChEBI" id="CHEBI:15378"/>
        <dbReference type="ChEBI" id="CHEBI:57856"/>
        <dbReference type="ChEBI" id="CHEBI:59789"/>
        <dbReference type="ChEBI" id="CHEBI:90675"/>
        <dbReference type="ChEBI" id="CHEBI:90676"/>
    </reaction>
    <physiologicalReaction direction="left-to-right" evidence="13">
        <dbReference type="Rhea" id="RHEA:48629"/>
    </physiologicalReaction>
</comment>
<protein>
    <recommendedName>
        <fullName evidence="3">rRNA 2'-O-methyltransferase fibrillarin</fullName>
    </recommendedName>
    <alternativeName>
        <fullName evidence="11">Histone-glutamine methyltransferase</fullName>
    </alternativeName>
</protein>
<comment type="similarity">
    <text evidence="2">Belongs to the methyltransferase superfamily. Fibrillarin family.</text>
</comment>
<dbReference type="SUPFAM" id="SSF53335">
    <property type="entry name" value="S-adenosyl-L-methionine-dependent methyltransferases"/>
    <property type="match status" value="1"/>
</dbReference>
<keyword evidence="4" id="KW-0698">rRNA processing</keyword>
<evidence type="ECO:0000313" key="14">
    <source>
        <dbReference type="EMBL" id="ERM99715.1"/>
    </source>
</evidence>
<keyword evidence="15" id="KW-1185">Reference proteome</keyword>
<dbReference type="GO" id="GO:0031428">
    <property type="term" value="C:box C/D methylation guide snoRNP complex"/>
    <property type="evidence" value="ECO:0000318"/>
    <property type="project" value="GO_Central"/>
</dbReference>
<dbReference type="GO" id="GO:0005730">
    <property type="term" value="C:nucleolus"/>
    <property type="evidence" value="ECO:0000318"/>
    <property type="project" value="GO_Central"/>
</dbReference>
<dbReference type="GO" id="GO:0032040">
    <property type="term" value="C:small-subunit processome"/>
    <property type="evidence" value="ECO:0000318"/>
    <property type="project" value="GO_Central"/>
</dbReference>
<dbReference type="HOGENOM" id="CLU_059055_1_0_1"/>
<dbReference type="PANTHER" id="PTHR10335:SF17">
    <property type="entry name" value="FIBRILLARIN"/>
    <property type="match status" value="1"/>
</dbReference>
<dbReference type="FunFam" id="3.40.50.150:FF:000001">
    <property type="entry name" value="Fibrillarin like 1"/>
    <property type="match status" value="1"/>
</dbReference>
<evidence type="ECO:0000256" key="4">
    <source>
        <dbReference type="ARBA" id="ARBA00022552"/>
    </source>
</evidence>
<evidence type="ECO:0000256" key="10">
    <source>
        <dbReference type="ARBA" id="ARBA00023274"/>
    </source>
</evidence>
<keyword evidence="10" id="KW-0687">Ribonucleoprotein</keyword>
<dbReference type="AlphaFoldDB" id="W1NWS2"/>
<accession>W1NWS2</accession>
<dbReference type="Gene3D" id="3.30.200.20">
    <property type="entry name" value="Phosphorylase Kinase, domain 1"/>
    <property type="match status" value="1"/>
</dbReference>
<dbReference type="EMBL" id="KI394994">
    <property type="protein sequence ID" value="ERM99715.1"/>
    <property type="molecule type" value="Genomic_DNA"/>
</dbReference>
<evidence type="ECO:0000256" key="8">
    <source>
        <dbReference type="ARBA" id="ARBA00022884"/>
    </source>
</evidence>
<dbReference type="FunFam" id="3.30.200.20:FF:000056">
    <property type="entry name" value="Fibrillarin like 1"/>
    <property type="match status" value="1"/>
</dbReference>
<dbReference type="eggNOG" id="KOG1596">
    <property type="taxonomic scope" value="Eukaryota"/>
</dbReference>
<evidence type="ECO:0000256" key="11">
    <source>
        <dbReference type="ARBA" id="ARBA00032245"/>
    </source>
</evidence>
<keyword evidence="9" id="KW-0539">Nucleus</keyword>
<dbReference type="GO" id="GO:0003723">
    <property type="term" value="F:RNA binding"/>
    <property type="evidence" value="ECO:0000318"/>
    <property type="project" value="GO_Central"/>
</dbReference>
<dbReference type="OMA" id="WNPNKSK"/>
<dbReference type="GO" id="GO:0000494">
    <property type="term" value="P:box C/D sno(s)RNA 3'-end processing"/>
    <property type="evidence" value="ECO:0000318"/>
    <property type="project" value="GO_Central"/>
</dbReference>
<comment type="subcellular location">
    <subcellularLocation>
        <location evidence="1">Nucleus</location>
        <location evidence="1">Nucleolus</location>
    </subcellularLocation>
</comment>
<dbReference type="GO" id="GO:1990259">
    <property type="term" value="F:histone H2AQ104 methyltransferase activity"/>
    <property type="evidence" value="ECO:0000318"/>
    <property type="project" value="GO_Central"/>
</dbReference>
<reference evidence="15" key="1">
    <citation type="journal article" date="2013" name="Science">
        <title>The Amborella genome and the evolution of flowering plants.</title>
        <authorList>
            <consortium name="Amborella Genome Project"/>
        </authorList>
    </citation>
    <scope>NUCLEOTIDE SEQUENCE [LARGE SCALE GENOMIC DNA]</scope>
</reference>
<keyword evidence="6" id="KW-0808">Transferase</keyword>
<keyword evidence="5" id="KW-0489">Methyltransferase</keyword>
<dbReference type="PANTHER" id="PTHR10335">
    <property type="entry name" value="RRNA 2-O-METHYLTRANSFERASE FIBRILLARIN"/>
    <property type="match status" value="1"/>
</dbReference>
<dbReference type="PROSITE" id="PS00566">
    <property type="entry name" value="FIBRILLARIN"/>
    <property type="match status" value="1"/>
</dbReference>
<dbReference type="NCBIfam" id="NF003276">
    <property type="entry name" value="PRK04266.1-2"/>
    <property type="match status" value="1"/>
</dbReference>
<dbReference type="HAMAP" id="MF_00351">
    <property type="entry name" value="RNA_methyltransf_FlpA"/>
    <property type="match status" value="1"/>
</dbReference>
<dbReference type="InterPro" id="IPR029063">
    <property type="entry name" value="SAM-dependent_MTases_sf"/>
</dbReference>
<evidence type="ECO:0000256" key="5">
    <source>
        <dbReference type="ARBA" id="ARBA00022603"/>
    </source>
</evidence>
<dbReference type="GO" id="GO:0008649">
    <property type="term" value="F:rRNA methyltransferase activity"/>
    <property type="evidence" value="ECO:0000318"/>
    <property type="project" value="GO_Central"/>
</dbReference>
<dbReference type="STRING" id="13333.W1NWS2"/>
<evidence type="ECO:0000256" key="7">
    <source>
        <dbReference type="ARBA" id="ARBA00022691"/>
    </source>
</evidence>
<evidence type="ECO:0000256" key="12">
    <source>
        <dbReference type="ARBA" id="ARBA00047568"/>
    </source>
</evidence>
<evidence type="ECO:0000256" key="9">
    <source>
        <dbReference type="ARBA" id="ARBA00023242"/>
    </source>
</evidence>
<dbReference type="Gene3D" id="3.40.50.150">
    <property type="entry name" value="Vaccinia Virus protein VP39"/>
    <property type="match status" value="1"/>
</dbReference>
<dbReference type="PRINTS" id="PR00052">
    <property type="entry name" value="FIBRILLARIN"/>
</dbReference>
<dbReference type="InterPro" id="IPR020813">
    <property type="entry name" value="Fibrillarin_CS"/>
</dbReference>
<evidence type="ECO:0000256" key="3">
    <source>
        <dbReference type="ARBA" id="ARBA00015190"/>
    </source>
</evidence>
<dbReference type="Proteomes" id="UP000017836">
    <property type="component" value="Unassembled WGS sequence"/>
</dbReference>